<dbReference type="GO" id="GO:0008168">
    <property type="term" value="F:methyltransferase activity"/>
    <property type="evidence" value="ECO:0007669"/>
    <property type="project" value="UniProtKB-KW"/>
</dbReference>
<dbReference type="InterPro" id="IPR041698">
    <property type="entry name" value="Methyltransf_25"/>
</dbReference>
<evidence type="ECO:0000313" key="2">
    <source>
        <dbReference type="EMBL" id="SEM80488.1"/>
    </source>
</evidence>
<dbReference type="SUPFAM" id="SSF53335">
    <property type="entry name" value="S-adenosyl-L-methionine-dependent methyltransferases"/>
    <property type="match status" value="1"/>
</dbReference>
<dbReference type="GO" id="GO:0032259">
    <property type="term" value="P:methylation"/>
    <property type="evidence" value="ECO:0007669"/>
    <property type="project" value="UniProtKB-KW"/>
</dbReference>
<dbReference type="EMBL" id="FOAP01000023">
    <property type="protein sequence ID" value="SEM80488.1"/>
    <property type="molecule type" value="Genomic_DNA"/>
</dbReference>
<dbReference type="AlphaFoldDB" id="A0A1H8BEQ8"/>
<keyword evidence="2" id="KW-0489">Methyltransferase</keyword>
<name>A0A1H8BEQ8_STIAU</name>
<keyword evidence="3" id="KW-1185">Reference proteome</keyword>
<reference evidence="3" key="1">
    <citation type="submission" date="2016-10" db="EMBL/GenBank/DDBJ databases">
        <authorList>
            <person name="Varghese N."/>
            <person name="Submissions S."/>
        </authorList>
    </citation>
    <scope>NUCLEOTIDE SEQUENCE [LARGE SCALE GENOMIC DNA]</scope>
    <source>
        <strain evidence="3">DSM 17044</strain>
    </source>
</reference>
<dbReference type="OrthoDB" id="5421689at2"/>
<dbReference type="InterPro" id="IPR029063">
    <property type="entry name" value="SAM-dependent_MTases_sf"/>
</dbReference>
<dbReference type="Pfam" id="PF13649">
    <property type="entry name" value="Methyltransf_25"/>
    <property type="match status" value="1"/>
</dbReference>
<protein>
    <submittedName>
        <fullName evidence="2">Ubiquinone/menaquinone biosynthesis C-methylase UbiE</fullName>
    </submittedName>
</protein>
<evidence type="ECO:0000259" key="1">
    <source>
        <dbReference type="Pfam" id="PF13649"/>
    </source>
</evidence>
<dbReference type="PANTHER" id="PTHR43591">
    <property type="entry name" value="METHYLTRANSFERASE"/>
    <property type="match status" value="1"/>
</dbReference>
<dbReference type="Gene3D" id="3.40.50.150">
    <property type="entry name" value="Vaccinia Virus protein VP39"/>
    <property type="match status" value="1"/>
</dbReference>
<evidence type="ECO:0000313" key="3">
    <source>
        <dbReference type="Proteomes" id="UP000182719"/>
    </source>
</evidence>
<proteinExistence type="predicted"/>
<sequence>MTSPLQAHAPAFVCPRCRAKLREGAEPTCSQCGTAFPVQDGVVDFAPELNASTNVSQAILENPMFVALYEPLIRVNFVRLMARNFNGALTPELEDAYLQKHLRPVDGPVLDLACGAGRWTRTLAELVGLERLIALDLSRAMLDAAKEALPNAFFVRGNAQQLPLADASLGAVSCWNSLQLLPDPPQALREVARCLRPGGVFTCFTYRRTREPLYGYFQSTFARNGGVRPFDEEELRQWLTQAGLVVEDLGGPNLALLFTARKPAA</sequence>
<organism evidence="2 3">
    <name type="scientific">Stigmatella aurantiaca</name>
    <dbReference type="NCBI Taxonomy" id="41"/>
    <lineage>
        <taxon>Bacteria</taxon>
        <taxon>Pseudomonadati</taxon>
        <taxon>Myxococcota</taxon>
        <taxon>Myxococcia</taxon>
        <taxon>Myxococcales</taxon>
        <taxon>Cystobacterineae</taxon>
        <taxon>Archangiaceae</taxon>
        <taxon>Stigmatella</taxon>
    </lineage>
</organism>
<keyword evidence="2" id="KW-0808">Transferase</keyword>
<gene>
    <name evidence="2" type="ORF">SAMN05444354_12394</name>
</gene>
<dbReference type="RefSeq" id="WP_075010244.1">
    <property type="nucleotide sequence ID" value="NZ_FOAP01000023.1"/>
</dbReference>
<dbReference type="Gene3D" id="2.20.25.10">
    <property type="match status" value="1"/>
</dbReference>
<dbReference type="CDD" id="cd02440">
    <property type="entry name" value="AdoMet_MTases"/>
    <property type="match status" value="1"/>
</dbReference>
<feature type="domain" description="Methyltransferase" evidence="1">
    <location>
        <begin position="109"/>
        <end position="199"/>
    </location>
</feature>
<accession>A0A1H8BEQ8</accession>
<keyword evidence="2" id="KW-0830">Ubiquinone</keyword>
<dbReference type="Proteomes" id="UP000182719">
    <property type="component" value="Unassembled WGS sequence"/>
</dbReference>